<protein>
    <submittedName>
        <fullName evidence="13">Immune inhibitor A</fullName>
    </submittedName>
</protein>
<dbReference type="InterPro" id="IPR008757">
    <property type="entry name" value="Peptidase_M6-like_domain"/>
</dbReference>
<dbReference type="NCBIfam" id="TIGR03296">
    <property type="entry name" value="M6dom_TIGR03296"/>
    <property type="match status" value="1"/>
</dbReference>
<comment type="cofactor">
    <cofactor evidence="1">
        <name>Zn(2+)</name>
        <dbReference type="ChEBI" id="CHEBI:29105"/>
    </cofactor>
</comment>
<feature type="signal peptide" evidence="10">
    <location>
        <begin position="1"/>
        <end position="24"/>
    </location>
</feature>
<sequence length="801" mass="87924">MRRLITAVTSVGLLAGGGALSVAAATTTTAQPAPVVGAADRAPSDHELPNPLEERRRELREDAIASVLSGEATTVTKDGTTVARVGRSYSPADAAAMRNGDDRRSARQASAKKQAQYVELEQERADKIFVVLAEFGDERHPDYPDDGWADYDENAVEPQRFDGPLHNEIPEPDRTKDNTTVWQADYDQQHYQDLYFGTGKKTESVKTYYEKQSSGRYTVDGTVSDWVKVPYNEARYGRTDAGAWYLVRDALTSWVEQQQAAGMSDAQIEKTLQSYDQWDRYDFDGDGDFNEPDGYIDHFQIVHAGGDEADGDPIYGSDAIWSHRWYAFVTDAGLTGPPQNPLGGTQIGDTGIWVGDYTVQPENGGLSVFVHEYGHDLGLPDAYDTSGRGDNSNEYWTLMAQSRLNDAGEPLGTRPGDLGAWEKLQLGWLDYEVVAAGQKRTLDLGPQEYNSKDAQGAVVVLPKKTVSFDKGAPASGEKQFFSGSADDLNNTMSTSLDLSGASSASFTAQARWEIEAGYDYAYFQVSTDGGSSWTSLPGTIDGEDYGTDTSGSPAIDGEHPDWGDLVVPLDAYAGQQVDFRVQYRTDGGVSEAGLFLDDIEVTADGATVLSDGAEDGGAAWTLDGFSIVGATVTQDFDNFYVMGHRSYVDYDRYLETGPYNFGWASTKPDWVEHYRYGHGLLISYWDTSVADNNTNVHPGTGRNLPIDAHPRPIINMATGAPWRARVQVYDAPFSKQRADSMTLHTNGKPSYIRAQDPQPVFNDTRKYWYSELPNHGVKLPAVGVKVKVLKEKGTSMRIRIK</sequence>
<evidence type="ECO:0000256" key="2">
    <source>
        <dbReference type="ARBA" id="ARBA00004613"/>
    </source>
</evidence>
<evidence type="ECO:0000256" key="4">
    <source>
        <dbReference type="ARBA" id="ARBA00022670"/>
    </source>
</evidence>
<evidence type="ECO:0000256" key="3">
    <source>
        <dbReference type="ARBA" id="ARBA00022525"/>
    </source>
</evidence>
<dbReference type="InterPro" id="IPR012300">
    <property type="entry name" value="Pept_M6_InhA"/>
</dbReference>
<feature type="chain" id="PRO_5015034333" evidence="10">
    <location>
        <begin position="25"/>
        <end position="801"/>
    </location>
</feature>
<dbReference type="PIRSF" id="PIRSF007519">
    <property type="entry name" value="Protease_InhA"/>
    <property type="match status" value="1"/>
</dbReference>
<proteinExistence type="predicted"/>
<comment type="caution">
    <text evidence="13">The sequence shown here is derived from an EMBL/GenBank/DDBJ whole genome shotgun (WGS) entry which is preliminary data.</text>
</comment>
<evidence type="ECO:0000259" key="11">
    <source>
        <dbReference type="Pfam" id="PF05547"/>
    </source>
</evidence>
<keyword evidence="6 10" id="KW-0732">Signal</keyword>
<dbReference type="GO" id="GO:0005576">
    <property type="term" value="C:extracellular region"/>
    <property type="evidence" value="ECO:0007669"/>
    <property type="project" value="UniProtKB-SubCell"/>
</dbReference>
<evidence type="ECO:0000256" key="6">
    <source>
        <dbReference type="ARBA" id="ARBA00022729"/>
    </source>
</evidence>
<gene>
    <name evidence="13" type="ORF">CLV56_1811</name>
</gene>
<dbReference type="Pfam" id="PF20774">
    <property type="entry name" value="InhA-like_VEG"/>
    <property type="match status" value="1"/>
</dbReference>
<dbReference type="InterPro" id="IPR048665">
    <property type="entry name" value="InhA-like_VEG"/>
</dbReference>
<dbReference type="Gene3D" id="2.60.120.260">
    <property type="entry name" value="Galactose-binding domain-like"/>
    <property type="match status" value="1"/>
</dbReference>
<organism evidence="13 14">
    <name type="scientific">Mumia flava</name>
    <dbReference type="NCBI Taxonomy" id="1348852"/>
    <lineage>
        <taxon>Bacteria</taxon>
        <taxon>Bacillati</taxon>
        <taxon>Actinomycetota</taxon>
        <taxon>Actinomycetes</taxon>
        <taxon>Propionibacteriales</taxon>
        <taxon>Nocardioidaceae</taxon>
        <taxon>Mumia</taxon>
    </lineage>
</organism>
<evidence type="ECO:0000259" key="12">
    <source>
        <dbReference type="Pfam" id="PF20774"/>
    </source>
</evidence>
<evidence type="ECO:0000256" key="10">
    <source>
        <dbReference type="SAM" id="SignalP"/>
    </source>
</evidence>
<dbReference type="GO" id="GO:0006508">
    <property type="term" value="P:proteolysis"/>
    <property type="evidence" value="ECO:0007669"/>
    <property type="project" value="UniProtKB-KW"/>
</dbReference>
<dbReference type="GO" id="GO:0046872">
    <property type="term" value="F:metal ion binding"/>
    <property type="evidence" value="ECO:0007669"/>
    <property type="project" value="UniProtKB-KW"/>
</dbReference>
<dbReference type="RefSeq" id="WP_039358542.1">
    <property type="nucleotide sequence ID" value="NZ_PGEZ01000001.1"/>
</dbReference>
<dbReference type="Pfam" id="PF05547">
    <property type="entry name" value="Peptidase_M6"/>
    <property type="match status" value="1"/>
</dbReference>
<feature type="domain" description="Immune inhibitor A-like metallopeptidase VEG" evidence="12">
    <location>
        <begin position="634"/>
        <end position="792"/>
    </location>
</feature>
<keyword evidence="8" id="KW-0862">Zinc</keyword>
<dbReference type="PANTHER" id="PTHR13062:SF12">
    <property type="entry name" value="ALPHA-2-MACROGLOBULIN DOMAIN-CONTAINING PROTEIN"/>
    <property type="match status" value="1"/>
</dbReference>
<evidence type="ECO:0000256" key="9">
    <source>
        <dbReference type="ARBA" id="ARBA00023049"/>
    </source>
</evidence>
<evidence type="ECO:0000313" key="14">
    <source>
        <dbReference type="Proteomes" id="UP000230842"/>
    </source>
</evidence>
<dbReference type="AlphaFoldDB" id="A0A0B2B828"/>
<dbReference type="Proteomes" id="UP000230842">
    <property type="component" value="Unassembled WGS sequence"/>
</dbReference>
<keyword evidence="9" id="KW-0482">Metalloprotease</keyword>
<dbReference type="EMBL" id="PGEZ01000001">
    <property type="protein sequence ID" value="PJJ57576.1"/>
    <property type="molecule type" value="Genomic_DNA"/>
</dbReference>
<dbReference type="PANTHER" id="PTHR13062">
    <property type="entry name" value="COLLAGENASE"/>
    <property type="match status" value="1"/>
</dbReference>
<dbReference type="GO" id="GO:0008237">
    <property type="term" value="F:metallopeptidase activity"/>
    <property type="evidence" value="ECO:0007669"/>
    <property type="project" value="UniProtKB-KW"/>
</dbReference>
<comment type="subcellular location">
    <subcellularLocation>
        <location evidence="2">Secreted</location>
    </subcellularLocation>
</comment>
<accession>A0A0B2B828</accession>
<keyword evidence="3" id="KW-0964">Secreted</keyword>
<dbReference type="SUPFAM" id="SSF55486">
    <property type="entry name" value="Metalloproteases ('zincins'), catalytic domain"/>
    <property type="match status" value="1"/>
</dbReference>
<dbReference type="Pfam" id="PF20773">
    <property type="entry name" value="InhA-like_MAM"/>
    <property type="match status" value="1"/>
</dbReference>
<keyword evidence="5" id="KW-0479">Metal-binding</keyword>
<evidence type="ECO:0000256" key="7">
    <source>
        <dbReference type="ARBA" id="ARBA00022801"/>
    </source>
</evidence>
<evidence type="ECO:0000256" key="8">
    <source>
        <dbReference type="ARBA" id="ARBA00022833"/>
    </source>
</evidence>
<name>A0A0B2B828_9ACTN</name>
<reference evidence="13 14" key="1">
    <citation type="submission" date="2017-11" db="EMBL/GenBank/DDBJ databases">
        <title>Genomic Encyclopedia of Archaeal and Bacterial Type Strains, Phase II (KMG-II): From Individual Species to Whole Genera.</title>
        <authorList>
            <person name="Goeker M."/>
        </authorList>
    </citation>
    <scope>NUCLEOTIDE SEQUENCE [LARGE SCALE GENOMIC DNA]</scope>
    <source>
        <strain evidence="13 14">DSM 27763</strain>
    </source>
</reference>
<evidence type="ECO:0000256" key="5">
    <source>
        <dbReference type="ARBA" id="ARBA00022723"/>
    </source>
</evidence>
<evidence type="ECO:0000313" key="13">
    <source>
        <dbReference type="EMBL" id="PJJ57576.1"/>
    </source>
</evidence>
<keyword evidence="4" id="KW-0645">Protease</keyword>
<keyword evidence="14" id="KW-1185">Reference proteome</keyword>
<evidence type="ECO:0000256" key="1">
    <source>
        <dbReference type="ARBA" id="ARBA00001947"/>
    </source>
</evidence>
<dbReference type="OrthoDB" id="275270at2"/>
<keyword evidence="7" id="KW-0378">Hydrolase</keyword>
<feature type="domain" description="Peptidase M6-like" evidence="11">
    <location>
        <begin position="115"/>
        <end position="423"/>
    </location>
</feature>